<dbReference type="EMBL" id="JBHEZX010000025">
    <property type="protein sequence ID" value="MFC1414508.1"/>
    <property type="molecule type" value="Genomic_DNA"/>
</dbReference>
<dbReference type="Gene3D" id="1.10.357.10">
    <property type="entry name" value="Tetracycline Repressor, domain 2"/>
    <property type="match status" value="1"/>
</dbReference>
<reference evidence="1 2" key="1">
    <citation type="submission" date="2024-09" db="EMBL/GenBank/DDBJ databases">
        <authorList>
            <person name="Lee S.D."/>
        </authorList>
    </citation>
    <scope>NUCLEOTIDE SEQUENCE [LARGE SCALE GENOMIC DNA]</scope>
    <source>
        <strain evidence="1 2">N1-1</strain>
    </source>
</reference>
<evidence type="ECO:0000313" key="2">
    <source>
        <dbReference type="Proteomes" id="UP001592582"/>
    </source>
</evidence>
<evidence type="ECO:0000313" key="1">
    <source>
        <dbReference type="EMBL" id="MFC1414508.1"/>
    </source>
</evidence>
<name>A0ABV6VLP8_9ACTN</name>
<dbReference type="InterPro" id="IPR001647">
    <property type="entry name" value="HTH_TetR"/>
</dbReference>
<organism evidence="1 2">
    <name type="scientific">Streptacidiphilus alkalitolerans</name>
    <dbReference type="NCBI Taxonomy" id="3342712"/>
    <lineage>
        <taxon>Bacteria</taxon>
        <taxon>Bacillati</taxon>
        <taxon>Actinomycetota</taxon>
        <taxon>Actinomycetes</taxon>
        <taxon>Kitasatosporales</taxon>
        <taxon>Streptomycetaceae</taxon>
        <taxon>Streptacidiphilus</taxon>
    </lineage>
</organism>
<dbReference type="Pfam" id="PF21993">
    <property type="entry name" value="TetR_C_13_2"/>
    <property type="match status" value="1"/>
</dbReference>
<protein>
    <submittedName>
        <fullName evidence="1">TetR family transcriptional regulator</fullName>
    </submittedName>
</protein>
<accession>A0ABV6VLP8</accession>
<dbReference type="InterPro" id="IPR009057">
    <property type="entry name" value="Homeodomain-like_sf"/>
</dbReference>
<dbReference type="Proteomes" id="UP001592582">
    <property type="component" value="Unassembled WGS sequence"/>
</dbReference>
<sequence length="216" mass="22056">MATPRTETRSRVLRTAATLFRRQGYHATGLNQLLAESSAPKGSLYFHFPGGKEQLAAEAVLLSARDLGTQMGEAMDAASAAASPSGAGAEAAAAAIAALGNLFAESLESSGYLEGCPIATVALETASANADIRSACARSYAAWQTGLAKRMRGWGVPQDEADPLAELVLAGLQGALLLARVRQDAALVRQIADRLGAQVAAAATAATATGSATRDN</sequence>
<dbReference type="PROSITE" id="PS50977">
    <property type="entry name" value="HTH_TETR_2"/>
    <property type="match status" value="1"/>
</dbReference>
<proteinExistence type="predicted"/>
<dbReference type="Pfam" id="PF00440">
    <property type="entry name" value="TetR_N"/>
    <property type="match status" value="1"/>
</dbReference>
<dbReference type="InterPro" id="IPR036271">
    <property type="entry name" value="Tet_transcr_reg_TetR-rel_C_sf"/>
</dbReference>
<dbReference type="SUPFAM" id="SSF48498">
    <property type="entry name" value="Tetracyclin repressor-like, C-terminal domain"/>
    <property type="match status" value="1"/>
</dbReference>
<dbReference type="SUPFAM" id="SSF46689">
    <property type="entry name" value="Homeodomain-like"/>
    <property type="match status" value="1"/>
</dbReference>
<dbReference type="PANTHER" id="PTHR47506:SF3">
    <property type="entry name" value="HTH-TYPE TRANSCRIPTIONAL REGULATOR LMRA"/>
    <property type="match status" value="1"/>
</dbReference>
<gene>
    <name evidence="1" type="ORF">ACEZDG_35120</name>
</gene>
<dbReference type="PANTHER" id="PTHR47506">
    <property type="entry name" value="TRANSCRIPTIONAL REGULATORY PROTEIN"/>
    <property type="match status" value="1"/>
</dbReference>
<comment type="caution">
    <text evidence="1">The sequence shown here is derived from an EMBL/GenBank/DDBJ whole genome shotgun (WGS) entry which is preliminary data.</text>
</comment>
<dbReference type="InterPro" id="IPR054156">
    <property type="entry name" value="YxaF_TetR_C"/>
</dbReference>
<keyword evidence="2" id="KW-1185">Reference proteome</keyword>